<evidence type="ECO:0000313" key="9">
    <source>
        <dbReference type="Proteomes" id="UP000182827"/>
    </source>
</evidence>
<dbReference type="SUPFAM" id="SSF53850">
    <property type="entry name" value="Periplasmic binding protein-like II"/>
    <property type="match status" value="1"/>
</dbReference>
<proteinExistence type="inferred from homology"/>
<reference evidence="9" key="1">
    <citation type="submission" date="2016-10" db="EMBL/GenBank/DDBJ databases">
        <authorList>
            <person name="Varghese N."/>
            <person name="Submissions S."/>
        </authorList>
    </citation>
    <scope>NUCLEOTIDE SEQUENCE [LARGE SCALE GENOMIC DNA]</scope>
    <source>
        <strain evidence="9">ANC 5076</strain>
    </source>
</reference>
<dbReference type="GO" id="GO:0042597">
    <property type="term" value="C:periplasmic space"/>
    <property type="evidence" value="ECO:0007669"/>
    <property type="project" value="UniProtKB-SubCell"/>
</dbReference>
<keyword evidence="9" id="KW-1185">Reference proteome</keyword>
<feature type="domain" description="Solute-binding protein family 3/N-terminal" evidence="7">
    <location>
        <begin position="68"/>
        <end position="288"/>
    </location>
</feature>
<evidence type="ECO:0000313" key="8">
    <source>
        <dbReference type="EMBL" id="SFT04362.1"/>
    </source>
</evidence>
<dbReference type="InterPro" id="IPR010067">
    <property type="entry name" value="ABC_SsuA_sub-bd"/>
</dbReference>
<name>A0A1I6USA4_9GAMM</name>
<evidence type="ECO:0000256" key="3">
    <source>
        <dbReference type="ARBA" id="ARBA00022448"/>
    </source>
</evidence>
<accession>A0A1I6USA4</accession>
<gene>
    <name evidence="8" type="ORF">SAMN05444586_101817</name>
</gene>
<dbReference type="InterPro" id="IPR001638">
    <property type="entry name" value="Solute-binding_3/MltF_N"/>
</dbReference>
<dbReference type="Proteomes" id="UP000182827">
    <property type="component" value="Unassembled WGS sequence"/>
</dbReference>
<sequence>MINPYFFIFFEKEKTLACVQYSTLPVAEHPVMSVIQAPFLAKFLVLSSVIAGAMMLSGCGKKPAETVTLNIGFQKYGLLPIIKAQGSLESALKKQGVTVKWVEFPAGPQLLEGLNVGSVVFGEAGEAPPIFAQAANSNLVYIANQPAAPLAEALIVQKDSPIKSIQDLKGKRVVLNKGSNVHYLLLKLLEANKLTLQDIQVVYLPPSDARAAFERGAVDAWVIWDPFFAAAEHQIGARILATGQNLVSNHQFYLADRKFAEQNPEILKTLVNELNTTTQWVSQHQDEAAKLLEKTTGLSSDILKTSISRMGFGVQAISAEVTQEQQYVADAFYQQKLIPNKINIQAAILNHASK</sequence>
<comment type="function">
    <text evidence="5">Part of a binding-protein-dependent transport system for aliphatic sulfonates. Putative binding protein.</text>
</comment>
<organism evidence="8 9">
    <name type="scientific">Acinetobacter bohemicus</name>
    <dbReference type="NCBI Taxonomy" id="1435036"/>
    <lineage>
        <taxon>Bacteria</taxon>
        <taxon>Pseudomonadati</taxon>
        <taxon>Pseudomonadota</taxon>
        <taxon>Gammaproteobacteria</taxon>
        <taxon>Moraxellales</taxon>
        <taxon>Moraxellaceae</taxon>
        <taxon>Acinetobacter</taxon>
    </lineage>
</organism>
<evidence type="ECO:0000259" key="7">
    <source>
        <dbReference type="SMART" id="SM00062"/>
    </source>
</evidence>
<dbReference type="NCBIfam" id="TIGR01728">
    <property type="entry name" value="SsuA_fam"/>
    <property type="match status" value="1"/>
</dbReference>
<dbReference type="Gene3D" id="3.40.190.10">
    <property type="entry name" value="Periplasmic binding protein-like II"/>
    <property type="match status" value="2"/>
</dbReference>
<protein>
    <recommendedName>
        <fullName evidence="6">Putative aliphatic sulfonates-binding protein</fullName>
    </recommendedName>
</protein>
<dbReference type="GO" id="GO:0042626">
    <property type="term" value="F:ATPase-coupled transmembrane transporter activity"/>
    <property type="evidence" value="ECO:0007669"/>
    <property type="project" value="InterPro"/>
</dbReference>
<dbReference type="PANTHER" id="PTHR30024">
    <property type="entry name" value="ALIPHATIC SULFONATES-BINDING PROTEIN-RELATED"/>
    <property type="match status" value="1"/>
</dbReference>
<dbReference type="Pfam" id="PF09084">
    <property type="entry name" value="NMT1"/>
    <property type="match status" value="1"/>
</dbReference>
<evidence type="ECO:0000256" key="1">
    <source>
        <dbReference type="ARBA" id="ARBA00004418"/>
    </source>
</evidence>
<dbReference type="EMBL" id="FOZU01000018">
    <property type="protein sequence ID" value="SFT04362.1"/>
    <property type="molecule type" value="Genomic_DNA"/>
</dbReference>
<comment type="similarity">
    <text evidence="2">Belongs to the bacterial solute-binding protein SsuA/TauA family.</text>
</comment>
<keyword evidence="3" id="KW-0813">Transport</keyword>
<dbReference type="InterPro" id="IPR015168">
    <property type="entry name" value="SsuA/THI5"/>
</dbReference>
<evidence type="ECO:0000256" key="4">
    <source>
        <dbReference type="ARBA" id="ARBA00022729"/>
    </source>
</evidence>
<comment type="subcellular location">
    <subcellularLocation>
        <location evidence="1">Periplasm</location>
    </subcellularLocation>
</comment>
<dbReference type="SMART" id="SM00062">
    <property type="entry name" value="PBPb"/>
    <property type="match status" value="1"/>
</dbReference>
<evidence type="ECO:0000256" key="5">
    <source>
        <dbReference type="ARBA" id="ARBA00055538"/>
    </source>
</evidence>
<keyword evidence="4" id="KW-0732">Signal</keyword>
<dbReference type="PANTHER" id="PTHR30024:SF42">
    <property type="entry name" value="ALIPHATIC SULFONATES-BINDING PROTEIN-RELATED"/>
    <property type="match status" value="1"/>
</dbReference>
<dbReference type="AlphaFoldDB" id="A0A1I6USA4"/>
<evidence type="ECO:0000256" key="6">
    <source>
        <dbReference type="ARBA" id="ARBA00070228"/>
    </source>
</evidence>
<evidence type="ECO:0000256" key="2">
    <source>
        <dbReference type="ARBA" id="ARBA00010742"/>
    </source>
</evidence>
<dbReference type="GO" id="GO:0016020">
    <property type="term" value="C:membrane"/>
    <property type="evidence" value="ECO:0007669"/>
    <property type="project" value="InterPro"/>
</dbReference>
<dbReference type="CDD" id="cd13557">
    <property type="entry name" value="PBP2_SsuA"/>
    <property type="match status" value="1"/>
</dbReference>
<dbReference type="FunFam" id="3.40.190.10:FF:000050">
    <property type="entry name" value="Sulfonate ABC transporter substrate-binding protein"/>
    <property type="match status" value="1"/>
</dbReference>